<dbReference type="Proteomes" id="UP000561045">
    <property type="component" value="Unassembled WGS sequence"/>
</dbReference>
<comment type="similarity">
    <text evidence="1">Belongs to the UPF0751 family.</text>
</comment>
<dbReference type="InterPro" id="IPR016772">
    <property type="entry name" value="UCP020408"/>
</dbReference>
<keyword evidence="3" id="KW-1185">Reference proteome</keyword>
<dbReference type="AlphaFoldDB" id="A0A840BLG9"/>
<dbReference type="EMBL" id="JACIET010000001">
    <property type="protein sequence ID" value="MBB4011736.1"/>
    <property type="molecule type" value="Genomic_DNA"/>
</dbReference>
<accession>A0A840BLG9</accession>
<reference evidence="2 3" key="1">
    <citation type="submission" date="2020-08" db="EMBL/GenBank/DDBJ databases">
        <title>Genomic Encyclopedia of Type Strains, Phase IV (KMG-IV): sequencing the most valuable type-strain genomes for metagenomic binning, comparative biology and taxonomic classification.</title>
        <authorList>
            <person name="Goeker M."/>
        </authorList>
    </citation>
    <scope>NUCLEOTIDE SEQUENCE [LARGE SCALE GENOMIC DNA]</scope>
    <source>
        <strain evidence="2 3">DSM 106739</strain>
    </source>
</reference>
<organism evidence="2 3">
    <name type="scientific">Niveibacterium umoris</name>
    <dbReference type="NCBI Taxonomy" id="1193620"/>
    <lineage>
        <taxon>Bacteria</taxon>
        <taxon>Pseudomonadati</taxon>
        <taxon>Pseudomonadota</taxon>
        <taxon>Betaproteobacteria</taxon>
        <taxon>Rhodocyclales</taxon>
        <taxon>Rhodocyclaceae</taxon>
        <taxon>Niveibacterium</taxon>
    </lineage>
</organism>
<evidence type="ECO:0000313" key="2">
    <source>
        <dbReference type="EMBL" id="MBB4011736.1"/>
    </source>
</evidence>
<gene>
    <name evidence="2" type="ORF">GGR36_001044</name>
</gene>
<evidence type="ECO:0000313" key="3">
    <source>
        <dbReference type="Proteomes" id="UP000561045"/>
    </source>
</evidence>
<protein>
    <recommendedName>
        <fullName evidence="4">DUF2325 domain-containing protein</fullName>
    </recommendedName>
</protein>
<comment type="caution">
    <text evidence="2">The sequence shown here is derived from an EMBL/GenBank/DDBJ whole genome shotgun (WGS) entry which is preliminary data.</text>
</comment>
<dbReference type="Pfam" id="PF10087">
    <property type="entry name" value="DUF2325"/>
    <property type="match status" value="1"/>
</dbReference>
<evidence type="ECO:0008006" key="4">
    <source>
        <dbReference type="Google" id="ProtNLM"/>
    </source>
</evidence>
<dbReference type="RefSeq" id="WP_183632628.1">
    <property type="nucleotide sequence ID" value="NZ_BAABLE010000011.1"/>
</dbReference>
<proteinExistence type="inferred from homology"/>
<evidence type="ECO:0000256" key="1">
    <source>
        <dbReference type="ARBA" id="ARBA00007189"/>
    </source>
</evidence>
<name>A0A840BLG9_9RHOO</name>
<sequence length="97" mass="10617">MTALIVGGDRVAPLARSLAAAGYPDVRHWSGRKPGDLHHRLPPSTRLVVVVVDQINHMMASRIRTGAQAQGVPIVFCQRSRTQLDAELRRMQLAQAA</sequence>